<comment type="caution">
    <text evidence="1">The sequence shown here is derived from an EMBL/GenBank/DDBJ whole genome shotgun (WGS) entry which is preliminary data.</text>
</comment>
<gene>
    <name evidence="1" type="ORF">NPIL_571141</name>
</gene>
<protein>
    <submittedName>
        <fullName evidence="1">Uncharacterized protein</fullName>
    </submittedName>
</protein>
<dbReference type="Proteomes" id="UP000887013">
    <property type="component" value="Unassembled WGS sequence"/>
</dbReference>
<dbReference type="EMBL" id="BMAW01088749">
    <property type="protein sequence ID" value="GFS36397.1"/>
    <property type="molecule type" value="Genomic_DNA"/>
</dbReference>
<sequence>MEAISCHSCEARMLNESFSEIRLSLIGQNPPLEGTGEEGLPQMSGILLVIYVKETNLLVLVRRKGNRTCQSNQWHHGLSCESITFL</sequence>
<proteinExistence type="predicted"/>
<keyword evidence="2" id="KW-1185">Reference proteome</keyword>
<accession>A0A8X6I983</accession>
<name>A0A8X6I983_NEPPI</name>
<organism evidence="1 2">
    <name type="scientific">Nephila pilipes</name>
    <name type="common">Giant wood spider</name>
    <name type="synonym">Nephila maculata</name>
    <dbReference type="NCBI Taxonomy" id="299642"/>
    <lineage>
        <taxon>Eukaryota</taxon>
        <taxon>Metazoa</taxon>
        <taxon>Ecdysozoa</taxon>
        <taxon>Arthropoda</taxon>
        <taxon>Chelicerata</taxon>
        <taxon>Arachnida</taxon>
        <taxon>Araneae</taxon>
        <taxon>Araneomorphae</taxon>
        <taxon>Entelegynae</taxon>
        <taxon>Araneoidea</taxon>
        <taxon>Nephilidae</taxon>
        <taxon>Nephila</taxon>
    </lineage>
</organism>
<evidence type="ECO:0000313" key="1">
    <source>
        <dbReference type="EMBL" id="GFS36397.1"/>
    </source>
</evidence>
<evidence type="ECO:0000313" key="2">
    <source>
        <dbReference type="Proteomes" id="UP000887013"/>
    </source>
</evidence>
<reference evidence="1" key="1">
    <citation type="submission" date="2020-08" db="EMBL/GenBank/DDBJ databases">
        <title>Multicomponent nature underlies the extraordinary mechanical properties of spider dragline silk.</title>
        <authorList>
            <person name="Kono N."/>
            <person name="Nakamura H."/>
            <person name="Mori M."/>
            <person name="Yoshida Y."/>
            <person name="Ohtoshi R."/>
            <person name="Malay A.D."/>
            <person name="Moran D.A.P."/>
            <person name="Tomita M."/>
            <person name="Numata K."/>
            <person name="Arakawa K."/>
        </authorList>
    </citation>
    <scope>NUCLEOTIDE SEQUENCE</scope>
</reference>
<dbReference type="AlphaFoldDB" id="A0A8X6I983"/>